<comment type="similarity">
    <text evidence="2">Belongs to the 'GDSL' lipolytic enzyme family.</text>
</comment>
<comment type="caution">
    <text evidence="11">The sequence shown here is derived from an EMBL/GenBank/DDBJ whole genome shotgun (WGS) entry which is preliminary data.</text>
</comment>
<dbReference type="PANTHER" id="PTHR45650:SF16">
    <property type="entry name" value="OS02G0732800 PROTEIN"/>
    <property type="match status" value="1"/>
</dbReference>
<keyword evidence="7" id="KW-0443">Lipid metabolism</keyword>
<name>A0AAV8FPQ3_9POAL</name>
<sequence length="396" mass="43127">MYHKSCIQIITRYHNYQKHYPVMAALLAIHAIAFAYMVSIASSGVSAGPVTYIFGDSMADVGNNNHFPQSLAKANYPWYGVDYSTKQPTGRFTNGRTIGDVMSARFGVPPPPPYLSLSMNDDAILEGINFASGGAGILDETGSYFVQYLSFNTQISYFEQTKDAIKFRIGDAEAEKLCNDALYLIGLGSNDYINNYLQPFMADGQEYTHDEFVMLLNATLDSQLKRLYDLGARKIVFNGIGPLGCIPSQRVKSGTGQCLHHVNEYVKEFNAQVTKLLAALNAALPGAQMVLADSYPVVMELIENPQKYGFKISNTSCCNVDSTVGGMCLPNSRLCANRRDFVFWDAYHTSDAANEIIANKMFADLNALTGGSPAPAPGPGLASTPHLRSAPTPSPL</sequence>
<dbReference type="CDD" id="cd01837">
    <property type="entry name" value="SGNH_plant_lipase_like"/>
    <property type="match status" value="1"/>
</dbReference>
<dbReference type="Gene3D" id="3.40.50.1110">
    <property type="entry name" value="SGNH hydrolase"/>
    <property type="match status" value="1"/>
</dbReference>
<keyword evidence="4" id="KW-0732">Signal</keyword>
<gene>
    <name evidence="10" type="ORF">LUZ62_004477</name>
    <name evidence="11" type="ORF">LUZ62_044158</name>
</gene>
<protein>
    <submittedName>
        <fullName evidence="11">GDSL esterase/lipase</fullName>
    </submittedName>
</protein>
<proteinExistence type="inferred from homology"/>
<evidence type="ECO:0000256" key="8">
    <source>
        <dbReference type="SAM" id="MobiDB-lite"/>
    </source>
</evidence>
<dbReference type="InterPro" id="IPR035669">
    <property type="entry name" value="SGNH_plant_lipase-like"/>
</dbReference>
<feature type="transmembrane region" description="Helical" evidence="9">
    <location>
        <begin position="20"/>
        <end position="38"/>
    </location>
</feature>
<evidence type="ECO:0000256" key="4">
    <source>
        <dbReference type="ARBA" id="ARBA00022729"/>
    </source>
</evidence>
<dbReference type="EMBL" id="JAMFTS010000002">
    <property type="protein sequence ID" value="KAJ4792912.1"/>
    <property type="molecule type" value="Genomic_DNA"/>
</dbReference>
<dbReference type="AlphaFoldDB" id="A0AAV8FPQ3"/>
<dbReference type="GO" id="GO:0016042">
    <property type="term" value="P:lipid catabolic process"/>
    <property type="evidence" value="ECO:0007669"/>
    <property type="project" value="UniProtKB-KW"/>
</dbReference>
<dbReference type="GO" id="GO:0005576">
    <property type="term" value="C:extracellular region"/>
    <property type="evidence" value="ECO:0007669"/>
    <property type="project" value="UniProtKB-SubCell"/>
</dbReference>
<dbReference type="Proteomes" id="UP001140206">
    <property type="component" value="Chromosome 2"/>
</dbReference>
<feature type="compositionally biased region" description="Low complexity" evidence="8">
    <location>
        <begin position="373"/>
        <end position="385"/>
    </location>
</feature>
<keyword evidence="12" id="KW-1185">Reference proteome</keyword>
<dbReference type="GO" id="GO:0016788">
    <property type="term" value="F:hydrolase activity, acting on ester bonds"/>
    <property type="evidence" value="ECO:0007669"/>
    <property type="project" value="InterPro"/>
</dbReference>
<dbReference type="InterPro" id="IPR001087">
    <property type="entry name" value="GDSL"/>
</dbReference>
<keyword evidence="9" id="KW-0812">Transmembrane</keyword>
<evidence type="ECO:0000256" key="3">
    <source>
        <dbReference type="ARBA" id="ARBA00022525"/>
    </source>
</evidence>
<evidence type="ECO:0000256" key="2">
    <source>
        <dbReference type="ARBA" id="ARBA00008668"/>
    </source>
</evidence>
<dbReference type="PANTHER" id="PTHR45650">
    <property type="entry name" value="GDSL-LIKE LIPASE/ACYLHYDROLASE-RELATED"/>
    <property type="match status" value="1"/>
</dbReference>
<evidence type="ECO:0000313" key="12">
    <source>
        <dbReference type="Proteomes" id="UP001140206"/>
    </source>
</evidence>
<comment type="subcellular location">
    <subcellularLocation>
        <location evidence="1">Secreted</location>
    </subcellularLocation>
</comment>
<keyword evidence="9" id="KW-0472">Membrane</keyword>
<keyword evidence="6" id="KW-0442">Lipid degradation</keyword>
<evidence type="ECO:0000256" key="6">
    <source>
        <dbReference type="ARBA" id="ARBA00022963"/>
    </source>
</evidence>
<evidence type="ECO:0000256" key="7">
    <source>
        <dbReference type="ARBA" id="ARBA00023098"/>
    </source>
</evidence>
<dbReference type="Pfam" id="PF00657">
    <property type="entry name" value="Lipase_GDSL"/>
    <property type="match status" value="1"/>
</dbReference>
<keyword evidence="5" id="KW-0378">Hydrolase</keyword>
<accession>A0AAV8FPQ3</accession>
<evidence type="ECO:0000256" key="9">
    <source>
        <dbReference type="SAM" id="Phobius"/>
    </source>
</evidence>
<evidence type="ECO:0000256" key="5">
    <source>
        <dbReference type="ARBA" id="ARBA00022801"/>
    </source>
</evidence>
<reference evidence="11" key="1">
    <citation type="submission" date="2022-08" db="EMBL/GenBank/DDBJ databases">
        <authorList>
            <person name="Marques A."/>
        </authorList>
    </citation>
    <scope>NUCLEOTIDE SEQUENCE</scope>
    <source>
        <strain evidence="11">RhyPub2mFocal</strain>
        <tissue evidence="11">Leaves</tissue>
    </source>
</reference>
<dbReference type="InterPro" id="IPR051238">
    <property type="entry name" value="GDSL_esterase/lipase"/>
</dbReference>
<keyword evidence="9" id="KW-1133">Transmembrane helix</keyword>
<evidence type="ECO:0000256" key="1">
    <source>
        <dbReference type="ARBA" id="ARBA00004613"/>
    </source>
</evidence>
<evidence type="ECO:0000313" key="10">
    <source>
        <dbReference type="EMBL" id="KAJ4732941.1"/>
    </source>
</evidence>
<feature type="region of interest" description="Disordered" evidence="8">
    <location>
        <begin position="373"/>
        <end position="396"/>
    </location>
</feature>
<dbReference type="SUPFAM" id="SSF52266">
    <property type="entry name" value="SGNH hydrolase"/>
    <property type="match status" value="1"/>
</dbReference>
<organism evidence="11 12">
    <name type="scientific">Rhynchospora pubera</name>
    <dbReference type="NCBI Taxonomy" id="906938"/>
    <lineage>
        <taxon>Eukaryota</taxon>
        <taxon>Viridiplantae</taxon>
        <taxon>Streptophyta</taxon>
        <taxon>Embryophyta</taxon>
        <taxon>Tracheophyta</taxon>
        <taxon>Spermatophyta</taxon>
        <taxon>Magnoliopsida</taxon>
        <taxon>Liliopsida</taxon>
        <taxon>Poales</taxon>
        <taxon>Cyperaceae</taxon>
        <taxon>Cyperoideae</taxon>
        <taxon>Rhynchosporeae</taxon>
        <taxon>Rhynchospora</taxon>
    </lineage>
</organism>
<keyword evidence="3" id="KW-0964">Secreted</keyword>
<evidence type="ECO:0000313" key="11">
    <source>
        <dbReference type="EMBL" id="KAJ4792912.1"/>
    </source>
</evidence>
<dbReference type="EMBL" id="JAMFTS010005912">
    <property type="protein sequence ID" value="KAJ4732941.1"/>
    <property type="molecule type" value="Genomic_DNA"/>
</dbReference>
<dbReference type="InterPro" id="IPR036514">
    <property type="entry name" value="SGNH_hydro_sf"/>
</dbReference>